<protein>
    <submittedName>
        <fullName evidence="1">Uncharacterized protein</fullName>
    </submittedName>
</protein>
<dbReference type="VEuPathDB" id="FungiDB:ASPBRDRAFT_657882"/>
<evidence type="ECO:0000313" key="2">
    <source>
        <dbReference type="Proteomes" id="UP000184499"/>
    </source>
</evidence>
<keyword evidence="2" id="KW-1185">Reference proteome</keyword>
<accession>A0A1L9U151</accession>
<feature type="non-terminal residue" evidence="1">
    <location>
        <position position="152"/>
    </location>
</feature>
<organism evidence="1 2">
    <name type="scientific">Aspergillus brasiliensis (strain CBS 101740 / IMI 381727 / IBT 21946)</name>
    <dbReference type="NCBI Taxonomy" id="767769"/>
    <lineage>
        <taxon>Eukaryota</taxon>
        <taxon>Fungi</taxon>
        <taxon>Dikarya</taxon>
        <taxon>Ascomycota</taxon>
        <taxon>Pezizomycotina</taxon>
        <taxon>Eurotiomycetes</taxon>
        <taxon>Eurotiomycetidae</taxon>
        <taxon>Eurotiales</taxon>
        <taxon>Aspergillaceae</taxon>
        <taxon>Aspergillus</taxon>
        <taxon>Aspergillus subgen. Circumdati</taxon>
    </lineage>
</organism>
<dbReference type="GeneID" id="93581080"/>
<reference evidence="2" key="1">
    <citation type="journal article" date="2017" name="Genome Biol.">
        <title>Comparative genomics reveals high biological diversity and specific adaptations in the industrially and medically important fungal genus Aspergillus.</title>
        <authorList>
            <person name="de Vries R.P."/>
            <person name="Riley R."/>
            <person name="Wiebenga A."/>
            <person name="Aguilar-Osorio G."/>
            <person name="Amillis S."/>
            <person name="Uchima C.A."/>
            <person name="Anderluh G."/>
            <person name="Asadollahi M."/>
            <person name="Askin M."/>
            <person name="Barry K."/>
            <person name="Battaglia E."/>
            <person name="Bayram O."/>
            <person name="Benocci T."/>
            <person name="Braus-Stromeyer S.A."/>
            <person name="Caldana C."/>
            <person name="Canovas D."/>
            <person name="Cerqueira G.C."/>
            <person name="Chen F."/>
            <person name="Chen W."/>
            <person name="Choi C."/>
            <person name="Clum A."/>
            <person name="Dos Santos R.A."/>
            <person name="Damasio A.R."/>
            <person name="Diallinas G."/>
            <person name="Emri T."/>
            <person name="Fekete E."/>
            <person name="Flipphi M."/>
            <person name="Freyberg S."/>
            <person name="Gallo A."/>
            <person name="Gournas C."/>
            <person name="Habgood R."/>
            <person name="Hainaut M."/>
            <person name="Harispe M.L."/>
            <person name="Henrissat B."/>
            <person name="Hilden K.S."/>
            <person name="Hope R."/>
            <person name="Hossain A."/>
            <person name="Karabika E."/>
            <person name="Karaffa L."/>
            <person name="Karanyi Z."/>
            <person name="Krasevec N."/>
            <person name="Kuo A."/>
            <person name="Kusch H."/>
            <person name="LaButti K."/>
            <person name="Lagendijk E.L."/>
            <person name="Lapidus A."/>
            <person name="Levasseur A."/>
            <person name="Lindquist E."/>
            <person name="Lipzen A."/>
            <person name="Logrieco A.F."/>
            <person name="MacCabe A."/>
            <person name="Maekelae M.R."/>
            <person name="Malavazi I."/>
            <person name="Melin P."/>
            <person name="Meyer V."/>
            <person name="Mielnichuk N."/>
            <person name="Miskei M."/>
            <person name="Molnar A.P."/>
            <person name="Mule G."/>
            <person name="Ngan C.Y."/>
            <person name="Orejas M."/>
            <person name="Orosz E."/>
            <person name="Ouedraogo J.P."/>
            <person name="Overkamp K.M."/>
            <person name="Park H.-S."/>
            <person name="Perrone G."/>
            <person name="Piumi F."/>
            <person name="Punt P.J."/>
            <person name="Ram A.F."/>
            <person name="Ramon A."/>
            <person name="Rauscher S."/>
            <person name="Record E."/>
            <person name="Riano-Pachon D.M."/>
            <person name="Robert V."/>
            <person name="Roehrig J."/>
            <person name="Ruller R."/>
            <person name="Salamov A."/>
            <person name="Salih N.S."/>
            <person name="Samson R.A."/>
            <person name="Sandor E."/>
            <person name="Sanguinetti M."/>
            <person name="Schuetze T."/>
            <person name="Sepcic K."/>
            <person name="Shelest E."/>
            <person name="Sherlock G."/>
            <person name="Sophianopoulou V."/>
            <person name="Squina F.M."/>
            <person name="Sun H."/>
            <person name="Susca A."/>
            <person name="Todd R.B."/>
            <person name="Tsang A."/>
            <person name="Unkles S.E."/>
            <person name="van de Wiele N."/>
            <person name="van Rossen-Uffink D."/>
            <person name="Oliveira J.V."/>
            <person name="Vesth T.C."/>
            <person name="Visser J."/>
            <person name="Yu J.-H."/>
            <person name="Zhou M."/>
            <person name="Andersen M.R."/>
            <person name="Archer D.B."/>
            <person name="Baker S.E."/>
            <person name="Benoit I."/>
            <person name="Brakhage A.A."/>
            <person name="Braus G.H."/>
            <person name="Fischer R."/>
            <person name="Frisvad J.C."/>
            <person name="Goldman G.H."/>
            <person name="Houbraken J."/>
            <person name="Oakley B."/>
            <person name="Pocsi I."/>
            <person name="Scazzocchio C."/>
            <person name="Seiboth B."/>
            <person name="vanKuyk P.A."/>
            <person name="Wortman J."/>
            <person name="Dyer P.S."/>
            <person name="Grigoriev I.V."/>
        </authorList>
    </citation>
    <scope>NUCLEOTIDE SEQUENCE [LARGE SCALE GENOMIC DNA]</scope>
    <source>
        <strain evidence="2">CBS 101740 / IMI 381727 / IBT 21946</strain>
    </source>
</reference>
<dbReference type="Proteomes" id="UP000184499">
    <property type="component" value="Unassembled WGS sequence"/>
</dbReference>
<dbReference type="AlphaFoldDB" id="A0A1L9U151"/>
<evidence type="ECO:0000313" key="1">
    <source>
        <dbReference type="EMBL" id="OJJ65414.1"/>
    </source>
</evidence>
<dbReference type="RefSeq" id="XP_067472665.1">
    <property type="nucleotide sequence ID" value="XM_067628592.1"/>
</dbReference>
<gene>
    <name evidence="1" type="ORF">ASPBRDRAFT_657882</name>
</gene>
<dbReference type="EMBL" id="KV878780">
    <property type="protein sequence ID" value="OJJ65414.1"/>
    <property type="molecule type" value="Genomic_DNA"/>
</dbReference>
<name>A0A1L9U151_ASPBC</name>
<sequence length="152" mass="16985">MDHMQSASRDINEFVTLSTRPFLEYHLQQYFPPSCAAFLLERLLRFRTEETPPVLVPEATLHHVRLLIGAHSLSSFLTGLGVRLWLFGPASPTMAPETETVGRLADSLHALIRGTDAEGSSEAREIALLQLCRKVCLALPASNIWWYLSPEA</sequence>
<proteinExistence type="predicted"/>